<dbReference type="EMBL" id="BOMI01000073">
    <property type="protein sequence ID" value="GID75244.1"/>
    <property type="molecule type" value="Genomic_DNA"/>
</dbReference>
<accession>A0ABQ3Y5H5</accession>
<comment type="caution">
    <text evidence="2">The sequence shown here is derived from an EMBL/GenBank/DDBJ whole genome shotgun (WGS) entry which is preliminary data.</text>
</comment>
<feature type="domain" description="Imm33-like" evidence="1">
    <location>
        <begin position="5"/>
        <end position="90"/>
    </location>
</feature>
<keyword evidence="3" id="KW-1185">Reference proteome</keyword>
<name>A0ABQ3Y5H5_9ACTN</name>
<sequence length="96" mass="10603">MVPARGSMVGIALSRGPKLVPLNTVRHLPVGSTNGWYVWRGDQRPDDADFFSASHVEHMPEQVPELLPYLALPPGWGVVLAPGYEDVFFDEAFVVE</sequence>
<gene>
    <name evidence="2" type="ORF">Ade02nite_38850</name>
</gene>
<evidence type="ECO:0000313" key="3">
    <source>
        <dbReference type="Proteomes" id="UP000609879"/>
    </source>
</evidence>
<organism evidence="2 3">
    <name type="scientific">Paractinoplanes deccanensis</name>
    <dbReference type="NCBI Taxonomy" id="113561"/>
    <lineage>
        <taxon>Bacteria</taxon>
        <taxon>Bacillati</taxon>
        <taxon>Actinomycetota</taxon>
        <taxon>Actinomycetes</taxon>
        <taxon>Micromonosporales</taxon>
        <taxon>Micromonosporaceae</taxon>
        <taxon>Paractinoplanes</taxon>
    </lineage>
</organism>
<evidence type="ECO:0000313" key="2">
    <source>
        <dbReference type="EMBL" id="GID75244.1"/>
    </source>
</evidence>
<reference evidence="2 3" key="1">
    <citation type="submission" date="2021-01" db="EMBL/GenBank/DDBJ databases">
        <title>Whole genome shotgun sequence of Actinoplanes deccanensis NBRC 13994.</title>
        <authorList>
            <person name="Komaki H."/>
            <person name="Tamura T."/>
        </authorList>
    </citation>
    <scope>NUCLEOTIDE SEQUENCE [LARGE SCALE GENOMIC DNA]</scope>
    <source>
        <strain evidence="2 3">NBRC 13994</strain>
    </source>
</reference>
<dbReference type="Pfam" id="PF24719">
    <property type="entry name" value="Imm33-like"/>
    <property type="match status" value="1"/>
</dbReference>
<dbReference type="Proteomes" id="UP000609879">
    <property type="component" value="Unassembled WGS sequence"/>
</dbReference>
<proteinExistence type="predicted"/>
<dbReference type="InterPro" id="IPR056509">
    <property type="entry name" value="Imm33-like"/>
</dbReference>
<evidence type="ECO:0000259" key="1">
    <source>
        <dbReference type="Pfam" id="PF24719"/>
    </source>
</evidence>
<protein>
    <recommendedName>
        <fullName evidence="1">Imm33-like domain-containing protein</fullName>
    </recommendedName>
</protein>